<keyword evidence="4" id="KW-0472">Membrane</keyword>
<evidence type="ECO:0000313" key="8">
    <source>
        <dbReference type="EMBL" id="KAB0792097.1"/>
    </source>
</evidence>
<keyword evidence="2 5" id="KW-0812">Transmembrane</keyword>
<evidence type="ECO:0000256" key="2">
    <source>
        <dbReference type="ARBA" id="ARBA00022692"/>
    </source>
</evidence>
<reference evidence="7" key="1">
    <citation type="journal article" date="2016" name="Sci. Rep.">
        <title>Molecular characterization of firefly nuptial gifts: a multi-omics approach sheds light on postcopulatory sexual selection.</title>
        <authorList>
            <person name="Al-Wathiqui N."/>
            <person name="Fallon T.R."/>
            <person name="South A."/>
            <person name="Weng J.K."/>
            <person name="Lewis S.M."/>
        </authorList>
    </citation>
    <scope>NUCLEOTIDE SEQUENCE</scope>
</reference>
<evidence type="ECO:0000313" key="7">
    <source>
        <dbReference type="EMBL" id="JAV76372.1"/>
    </source>
</evidence>
<name>A0A1Y1LRT9_PHOPY</name>
<dbReference type="InterPro" id="IPR028055">
    <property type="entry name" value="YidC/Oxa/ALB_C"/>
</dbReference>
<dbReference type="GO" id="GO:0005743">
    <property type="term" value="C:mitochondrial inner membrane"/>
    <property type="evidence" value="ECO:0007669"/>
    <property type="project" value="TreeGrafter"/>
</dbReference>
<dbReference type="PANTHER" id="PTHR12428:SF65">
    <property type="entry name" value="CYTOCHROME C OXIDASE ASSEMBLY PROTEIN COX18, MITOCHONDRIAL"/>
    <property type="match status" value="1"/>
</dbReference>
<dbReference type="InParanoid" id="A0A1Y1LRT9"/>
<dbReference type="GO" id="GO:0033617">
    <property type="term" value="P:mitochondrial respiratory chain complex IV assembly"/>
    <property type="evidence" value="ECO:0007669"/>
    <property type="project" value="TreeGrafter"/>
</dbReference>
<dbReference type="PANTHER" id="PTHR12428">
    <property type="entry name" value="OXA1"/>
    <property type="match status" value="1"/>
</dbReference>
<dbReference type="OrthoDB" id="2148490at2759"/>
<dbReference type="CDD" id="cd20069">
    <property type="entry name" value="5TM_Oxa1-like"/>
    <property type="match status" value="1"/>
</dbReference>
<comment type="subcellular location">
    <subcellularLocation>
        <location evidence="1 5">Membrane</location>
        <topology evidence="1 5">Multi-pass membrane protein</topology>
    </subcellularLocation>
</comment>
<comment type="similarity">
    <text evidence="5">Belongs to the OXA1/ALB3/YidC family.</text>
</comment>
<dbReference type="Proteomes" id="UP000327044">
    <property type="component" value="Unassembled WGS sequence"/>
</dbReference>
<dbReference type="FunCoup" id="A0A1Y1LRT9">
    <property type="interactions" value="654"/>
</dbReference>
<reference evidence="8 9" key="2">
    <citation type="journal article" date="2018" name="Elife">
        <title>Firefly genomes illuminate parallel origins of bioluminescence in beetles.</title>
        <authorList>
            <person name="Fallon T.R."/>
            <person name="Lower S.E."/>
            <person name="Chang C.H."/>
            <person name="Bessho-Uehara M."/>
            <person name="Martin G.J."/>
            <person name="Bewick A.J."/>
            <person name="Behringer M."/>
            <person name="Debat H.J."/>
            <person name="Wong I."/>
            <person name="Day J.C."/>
            <person name="Suvorov A."/>
            <person name="Silva C.J."/>
            <person name="Stanger-Hall K.F."/>
            <person name="Hall D.W."/>
            <person name="Schmitz R.J."/>
            <person name="Nelson D.R."/>
            <person name="Lewis S.M."/>
            <person name="Shigenobu S."/>
            <person name="Bybee S.M."/>
            <person name="Larracuente A.M."/>
            <person name="Oba Y."/>
            <person name="Weng J.K."/>
        </authorList>
    </citation>
    <scope>NUCLEOTIDE SEQUENCE [LARGE SCALE GENOMIC DNA]</scope>
    <source>
        <strain evidence="8">1611_PpyrPB1</strain>
        <tissue evidence="8">Whole body</tissue>
    </source>
</reference>
<dbReference type="GO" id="GO:0032979">
    <property type="term" value="P:protein insertion into mitochondrial inner membrane from matrix"/>
    <property type="evidence" value="ECO:0007669"/>
    <property type="project" value="TreeGrafter"/>
</dbReference>
<evidence type="ECO:0000256" key="1">
    <source>
        <dbReference type="ARBA" id="ARBA00004141"/>
    </source>
</evidence>
<evidence type="ECO:0000256" key="5">
    <source>
        <dbReference type="RuleBase" id="RU003945"/>
    </source>
</evidence>
<dbReference type="GO" id="GO:0032977">
    <property type="term" value="F:membrane insertase activity"/>
    <property type="evidence" value="ECO:0007669"/>
    <property type="project" value="InterPro"/>
</dbReference>
<dbReference type="InterPro" id="IPR001708">
    <property type="entry name" value="YidC/ALB3/OXA1/COX18"/>
</dbReference>
<evidence type="ECO:0000259" key="6">
    <source>
        <dbReference type="Pfam" id="PF02096"/>
    </source>
</evidence>
<accession>A0A1Y1LRT9</accession>
<dbReference type="EMBL" id="GEZM01048828">
    <property type="protein sequence ID" value="JAV76372.1"/>
    <property type="molecule type" value="Transcribed_RNA"/>
</dbReference>
<evidence type="ECO:0000256" key="3">
    <source>
        <dbReference type="ARBA" id="ARBA00022989"/>
    </source>
</evidence>
<evidence type="ECO:0000256" key="4">
    <source>
        <dbReference type="ARBA" id="ARBA00023136"/>
    </source>
</evidence>
<sequence>MYSVLLKRPAYALPRFYKLTRNERRFSLNSITDALRVQSGIFRIISESAPVECLQKFVINVHDVTGLPWWATIVCTTFFLRSTVTVPLALYQNFVMAKVQNAQAELIELSKELKREVAVAVKLYDWDQKTAAYNFKRSLKKQWKALIERDNCHPAKASLLIWFQLPLWVCFSVALRNLAYQLPHSHVNAELVHHDLSVEGFGWIVNLTQVDPYFVLPLSFGLINLTIIEIQAASRRGSPSKFQRFVLNFFRGVTIVMVPVAAGVPSCITLYWTTSSLYGFVQNLVLMSPKLKRWCRIPKTPNDIDKPYSHVIKGIKNKFVVSKIS</sequence>
<gene>
    <name evidence="8" type="ORF">PPYR_14058</name>
</gene>
<keyword evidence="9" id="KW-1185">Reference proteome</keyword>
<feature type="domain" description="Membrane insertase YidC/Oxa/ALB C-terminal" evidence="6">
    <location>
        <begin position="69"/>
        <end position="287"/>
    </location>
</feature>
<keyword evidence="3" id="KW-1133">Transmembrane helix</keyword>
<protein>
    <recommendedName>
        <fullName evidence="6">Membrane insertase YidC/Oxa/ALB C-terminal domain-containing protein</fullName>
    </recommendedName>
</protein>
<dbReference type="AlphaFoldDB" id="A0A1Y1LRT9"/>
<reference evidence="8" key="3">
    <citation type="submission" date="2019-08" db="EMBL/GenBank/DDBJ databases">
        <authorList>
            <consortium name="Photinus pyralis genome working group"/>
            <person name="Fallon T.R."/>
            <person name="Sander Lower S.E."/>
            <person name="Weng J.-K."/>
        </authorList>
    </citation>
    <scope>NUCLEOTIDE SEQUENCE</scope>
    <source>
        <strain evidence="8">1611_PpyrPB1</strain>
        <tissue evidence="8">Whole body</tissue>
    </source>
</reference>
<dbReference type="Pfam" id="PF02096">
    <property type="entry name" value="60KD_IMP"/>
    <property type="match status" value="1"/>
</dbReference>
<dbReference type="EMBL" id="VVIM01000010">
    <property type="protein sequence ID" value="KAB0792097.1"/>
    <property type="molecule type" value="Genomic_DNA"/>
</dbReference>
<organism evidence="7">
    <name type="scientific">Photinus pyralis</name>
    <name type="common">Common eastern firefly</name>
    <name type="synonym">Lampyris pyralis</name>
    <dbReference type="NCBI Taxonomy" id="7054"/>
    <lineage>
        <taxon>Eukaryota</taxon>
        <taxon>Metazoa</taxon>
        <taxon>Ecdysozoa</taxon>
        <taxon>Arthropoda</taxon>
        <taxon>Hexapoda</taxon>
        <taxon>Insecta</taxon>
        <taxon>Pterygota</taxon>
        <taxon>Neoptera</taxon>
        <taxon>Endopterygota</taxon>
        <taxon>Coleoptera</taxon>
        <taxon>Polyphaga</taxon>
        <taxon>Elateriformia</taxon>
        <taxon>Elateroidea</taxon>
        <taxon>Lampyridae</taxon>
        <taxon>Lampyrinae</taxon>
        <taxon>Photinus</taxon>
    </lineage>
</organism>
<evidence type="ECO:0000313" key="9">
    <source>
        <dbReference type="Proteomes" id="UP000327044"/>
    </source>
</evidence>
<proteinExistence type="inferred from homology"/>